<dbReference type="PANTHER" id="PTHR24305:SF166">
    <property type="entry name" value="CYTOCHROME P450 12A4, MITOCHONDRIAL-RELATED"/>
    <property type="match status" value="1"/>
</dbReference>
<dbReference type="InterPro" id="IPR017941">
    <property type="entry name" value="Rieske_2Fe-2S"/>
</dbReference>
<evidence type="ECO:0000313" key="10">
    <source>
        <dbReference type="EMBL" id="QTD51692.1"/>
    </source>
</evidence>
<gene>
    <name evidence="10" type="ORF">J3U87_04410</name>
</gene>
<dbReference type="Gene3D" id="1.10.630.10">
    <property type="entry name" value="Cytochrome P450"/>
    <property type="match status" value="1"/>
</dbReference>
<dbReference type="GO" id="GO:0020037">
    <property type="term" value="F:heme binding"/>
    <property type="evidence" value="ECO:0007669"/>
    <property type="project" value="InterPro"/>
</dbReference>
<dbReference type="Proteomes" id="UP000663929">
    <property type="component" value="Chromosome"/>
</dbReference>
<evidence type="ECO:0000256" key="5">
    <source>
        <dbReference type="ARBA" id="ARBA00023004"/>
    </source>
</evidence>
<protein>
    <submittedName>
        <fullName evidence="10">Cytochrome P450</fullName>
    </submittedName>
</protein>
<dbReference type="GO" id="GO:0016705">
    <property type="term" value="F:oxidoreductase activity, acting on paired donors, with incorporation or reduction of molecular oxygen"/>
    <property type="evidence" value="ECO:0007669"/>
    <property type="project" value="InterPro"/>
</dbReference>
<feature type="domain" description="Rieske" evidence="9">
    <location>
        <begin position="14"/>
        <end position="108"/>
    </location>
</feature>
<feature type="binding site" description="axial binding residue" evidence="7">
    <location>
        <position position="540"/>
    </location>
    <ligand>
        <name>heme</name>
        <dbReference type="ChEBI" id="CHEBI:30413"/>
    </ligand>
    <ligandPart>
        <name>Fe</name>
        <dbReference type="ChEBI" id="CHEBI:18248"/>
    </ligandPart>
</feature>
<evidence type="ECO:0000256" key="8">
    <source>
        <dbReference type="RuleBase" id="RU000461"/>
    </source>
</evidence>
<keyword evidence="6" id="KW-0411">Iron-sulfur</keyword>
<keyword evidence="7 8" id="KW-0349">Heme</keyword>
<dbReference type="InterPro" id="IPR001128">
    <property type="entry name" value="Cyt_P450"/>
</dbReference>
<name>A0A8A4TRI0_SULCO</name>
<keyword evidence="11" id="KW-1185">Reference proteome</keyword>
<comment type="cofactor">
    <cofactor evidence="1 7">
        <name>heme</name>
        <dbReference type="ChEBI" id="CHEBI:30413"/>
    </cofactor>
</comment>
<dbReference type="AlphaFoldDB" id="A0A8A4TRI0"/>
<evidence type="ECO:0000256" key="2">
    <source>
        <dbReference type="ARBA" id="ARBA00010617"/>
    </source>
</evidence>
<dbReference type="KEGG" id="scor:J3U87_04410"/>
<reference evidence="10" key="1">
    <citation type="submission" date="2021-03" db="EMBL/GenBank/DDBJ databases">
        <title>Acanthopleuribacteraceae sp. M133.</title>
        <authorList>
            <person name="Wang G."/>
        </authorList>
    </citation>
    <scope>NUCLEOTIDE SEQUENCE</scope>
    <source>
        <strain evidence="10">M133</strain>
    </source>
</reference>
<accession>A0A8A4TRI0</accession>
<evidence type="ECO:0000313" key="11">
    <source>
        <dbReference type="Proteomes" id="UP000663929"/>
    </source>
</evidence>
<proteinExistence type="inferred from homology"/>
<sequence length="595" mass="66620">MNSPNTAVDTKDKVVLCCRHALKDRKPLGVQLEGVELVVLLVDGRLSVLHGVCRHQWALMSNGHVEGDALVCAAHGWRYDCFSGRKSGSASVGLAKFEAWIEGDSVWIDRDQVLAWKRNAAGQAPGSADRTLSIDALPTPPGVPVLGNALQLKPNRIHQILEDWCRQLGDRYRIRLPGTQIVALADPEDVRTVLRERPHRFRRFSRMANAISEIGVEGLFNAEGTDWFRQRRMIVPGFSTRRLRGFHDRLTTIVARLEKRWHHAATAGRPVDMRADLMRFTVDVTTGLSFGYDSNTIEKEGDLLQDHLNRIFPALNDRINAPVPYWRYVSLPRDRAVAKAMTEVKGIIGDMVEKSRQRLAAAGPDAAPENVLEAMLLSQTEAAAQERLSDDHLVGNVLTLLLAGEDTTANTLAWMLYLLLENPAHLATLRDEVDDLYAEGRTRPRFEDLGGRPFLDAVTQETMRLKSVAPMLFLEALQDTTVGDLDIPAGTSVWVLTRIIGLSERYFPEPEAFKPERWLTADAASYGELLFPFGYGPRFCPGRNLALLEIRALMTMLLRSFDIERVAEGEPVREHFAFTLMPSSLHLRLCPRTVS</sequence>
<organism evidence="10 11">
    <name type="scientific">Sulfidibacter corallicola</name>
    <dbReference type="NCBI Taxonomy" id="2818388"/>
    <lineage>
        <taxon>Bacteria</taxon>
        <taxon>Pseudomonadati</taxon>
        <taxon>Acidobacteriota</taxon>
        <taxon>Holophagae</taxon>
        <taxon>Acanthopleuribacterales</taxon>
        <taxon>Acanthopleuribacteraceae</taxon>
        <taxon>Sulfidibacter</taxon>
    </lineage>
</organism>
<dbReference type="PANTHER" id="PTHR24305">
    <property type="entry name" value="CYTOCHROME P450"/>
    <property type="match status" value="1"/>
</dbReference>
<keyword evidence="8" id="KW-0560">Oxidoreductase</keyword>
<dbReference type="Pfam" id="PF00067">
    <property type="entry name" value="p450"/>
    <property type="match status" value="1"/>
</dbReference>
<dbReference type="PROSITE" id="PS00086">
    <property type="entry name" value="CYTOCHROME_P450"/>
    <property type="match status" value="1"/>
</dbReference>
<dbReference type="SUPFAM" id="SSF48264">
    <property type="entry name" value="Cytochrome P450"/>
    <property type="match status" value="1"/>
</dbReference>
<dbReference type="PROSITE" id="PS51296">
    <property type="entry name" value="RIESKE"/>
    <property type="match status" value="1"/>
</dbReference>
<evidence type="ECO:0000256" key="4">
    <source>
        <dbReference type="ARBA" id="ARBA00022723"/>
    </source>
</evidence>
<dbReference type="InterPro" id="IPR036396">
    <property type="entry name" value="Cyt_P450_sf"/>
</dbReference>
<dbReference type="PRINTS" id="PR00385">
    <property type="entry name" value="P450"/>
</dbReference>
<keyword evidence="4 7" id="KW-0479">Metal-binding</keyword>
<dbReference type="Gene3D" id="2.102.10.10">
    <property type="entry name" value="Rieske [2Fe-2S] iron-sulphur domain"/>
    <property type="match status" value="1"/>
</dbReference>
<evidence type="ECO:0000256" key="3">
    <source>
        <dbReference type="ARBA" id="ARBA00022714"/>
    </source>
</evidence>
<dbReference type="GO" id="GO:0051537">
    <property type="term" value="F:2 iron, 2 sulfur cluster binding"/>
    <property type="evidence" value="ECO:0007669"/>
    <property type="project" value="UniProtKB-KW"/>
</dbReference>
<evidence type="ECO:0000256" key="7">
    <source>
        <dbReference type="PIRSR" id="PIRSR602401-1"/>
    </source>
</evidence>
<dbReference type="InterPro" id="IPR036922">
    <property type="entry name" value="Rieske_2Fe-2S_sf"/>
</dbReference>
<dbReference type="InterPro" id="IPR050121">
    <property type="entry name" value="Cytochrome_P450_monoxygenase"/>
</dbReference>
<comment type="similarity">
    <text evidence="2 8">Belongs to the cytochrome P450 family.</text>
</comment>
<evidence type="ECO:0000256" key="6">
    <source>
        <dbReference type="ARBA" id="ARBA00023014"/>
    </source>
</evidence>
<evidence type="ECO:0000259" key="9">
    <source>
        <dbReference type="PROSITE" id="PS51296"/>
    </source>
</evidence>
<dbReference type="RefSeq" id="WP_237381818.1">
    <property type="nucleotide sequence ID" value="NZ_CP071793.1"/>
</dbReference>
<dbReference type="InterPro" id="IPR002401">
    <property type="entry name" value="Cyt_P450_E_grp-I"/>
</dbReference>
<dbReference type="GO" id="GO:0004497">
    <property type="term" value="F:monooxygenase activity"/>
    <property type="evidence" value="ECO:0007669"/>
    <property type="project" value="UniProtKB-KW"/>
</dbReference>
<dbReference type="SUPFAM" id="SSF50022">
    <property type="entry name" value="ISP domain"/>
    <property type="match status" value="1"/>
</dbReference>
<keyword evidence="5 7" id="KW-0408">Iron</keyword>
<keyword evidence="8" id="KW-0503">Monooxygenase</keyword>
<dbReference type="InterPro" id="IPR017972">
    <property type="entry name" value="Cyt_P450_CS"/>
</dbReference>
<evidence type="ECO:0000256" key="1">
    <source>
        <dbReference type="ARBA" id="ARBA00001971"/>
    </source>
</evidence>
<dbReference type="PRINTS" id="PR00463">
    <property type="entry name" value="EP450I"/>
</dbReference>
<dbReference type="EMBL" id="CP071793">
    <property type="protein sequence ID" value="QTD51692.1"/>
    <property type="molecule type" value="Genomic_DNA"/>
</dbReference>
<dbReference type="GO" id="GO:0005506">
    <property type="term" value="F:iron ion binding"/>
    <property type="evidence" value="ECO:0007669"/>
    <property type="project" value="InterPro"/>
</dbReference>
<keyword evidence="3" id="KW-0001">2Fe-2S</keyword>
<dbReference type="Pfam" id="PF00355">
    <property type="entry name" value="Rieske"/>
    <property type="match status" value="1"/>
</dbReference>